<evidence type="ECO:0000256" key="1">
    <source>
        <dbReference type="ARBA" id="ARBA00004370"/>
    </source>
</evidence>
<dbReference type="InterPro" id="IPR000719">
    <property type="entry name" value="Prot_kinase_dom"/>
</dbReference>
<dbReference type="GO" id="GO:0005524">
    <property type="term" value="F:ATP binding"/>
    <property type="evidence" value="ECO:0007669"/>
    <property type="project" value="InterPro"/>
</dbReference>
<dbReference type="PANTHER" id="PTHR11920:SF501">
    <property type="entry name" value="GUANYLATE CYCLASE 32E"/>
    <property type="match status" value="1"/>
</dbReference>
<evidence type="ECO:0000256" key="9">
    <source>
        <dbReference type="SAM" id="MobiDB-lite"/>
    </source>
</evidence>
<dbReference type="Gene3D" id="3.40.50.2300">
    <property type="match status" value="2"/>
</dbReference>
<dbReference type="SUPFAM" id="SSF56112">
    <property type="entry name" value="Protein kinase-like (PK-like)"/>
    <property type="match status" value="1"/>
</dbReference>
<comment type="caution">
    <text evidence="12">The sequence shown here is derived from an EMBL/GenBank/DDBJ whole genome shotgun (WGS) entry which is preliminary data.</text>
</comment>
<evidence type="ECO:0000256" key="7">
    <source>
        <dbReference type="ARBA" id="ARBA00023239"/>
    </source>
</evidence>
<dbReference type="Pfam" id="PF01094">
    <property type="entry name" value="ANF_receptor"/>
    <property type="match status" value="1"/>
</dbReference>
<dbReference type="InterPro" id="IPR001828">
    <property type="entry name" value="ANF_lig-bd_rcpt"/>
</dbReference>
<dbReference type="Gene3D" id="1.10.510.10">
    <property type="entry name" value="Transferase(Phosphotransferase) domain 1"/>
    <property type="match status" value="1"/>
</dbReference>
<feature type="domain" description="Protein kinase" evidence="11">
    <location>
        <begin position="679"/>
        <end position="961"/>
    </location>
</feature>
<reference evidence="12" key="1">
    <citation type="journal article" date="2023" name="G3 (Bethesda)">
        <title>A reference genome for the long-term kleptoplast-retaining sea slug Elysia crispata morphotype clarki.</title>
        <authorList>
            <person name="Eastman K.E."/>
            <person name="Pendleton A.L."/>
            <person name="Shaikh M.A."/>
            <person name="Suttiyut T."/>
            <person name="Ogas R."/>
            <person name="Tomko P."/>
            <person name="Gavelis G."/>
            <person name="Widhalm J.R."/>
            <person name="Wisecaver J.H."/>
        </authorList>
    </citation>
    <scope>NUCLEOTIDE SEQUENCE</scope>
    <source>
        <strain evidence="12">ECLA1</strain>
    </source>
</reference>
<keyword evidence="3 10" id="KW-0812">Transmembrane</keyword>
<dbReference type="GO" id="GO:0007168">
    <property type="term" value="P:receptor guanylyl cyclase signaling pathway"/>
    <property type="evidence" value="ECO:0007669"/>
    <property type="project" value="TreeGrafter"/>
</dbReference>
<dbReference type="InterPro" id="IPR001245">
    <property type="entry name" value="Ser-Thr/Tyr_kinase_cat_dom"/>
</dbReference>
<dbReference type="GO" id="GO:0004383">
    <property type="term" value="F:guanylate cyclase activity"/>
    <property type="evidence" value="ECO:0007669"/>
    <property type="project" value="UniProtKB-EC"/>
</dbReference>
<keyword evidence="6 10" id="KW-0472">Membrane</keyword>
<evidence type="ECO:0000256" key="3">
    <source>
        <dbReference type="ARBA" id="ARBA00022692"/>
    </source>
</evidence>
<feature type="region of interest" description="Disordered" evidence="9">
    <location>
        <begin position="32"/>
        <end position="72"/>
    </location>
</feature>
<feature type="compositionally biased region" description="Basic and acidic residues" evidence="9">
    <location>
        <begin position="449"/>
        <end position="460"/>
    </location>
</feature>
<feature type="compositionally biased region" description="Basic and acidic residues" evidence="9">
    <location>
        <begin position="43"/>
        <end position="60"/>
    </location>
</feature>
<dbReference type="EMBL" id="JAWDGP010000230">
    <property type="protein sequence ID" value="KAK3802505.1"/>
    <property type="molecule type" value="Genomic_DNA"/>
</dbReference>
<evidence type="ECO:0000256" key="2">
    <source>
        <dbReference type="ARBA" id="ARBA00012202"/>
    </source>
</evidence>
<keyword evidence="7" id="KW-0456">Lyase</keyword>
<gene>
    <name evidence="12" type="ORF">RRG08_043335</name>
</gene>
<feature type="region of interest" description="Disordered" evidence="9">
    <location>
        <begin position="206"/>
        <end position="225"/>
    </location>
</feature>
<dbReference type="GO" id="GO:0001653">
    <property type="term" value="F:peptide receptor activity"/>
    <property type="evidence" value="ECO:0007669"/>
    <property type="project" value="TreeGrafter"/>
</dbReference>
<dbReference type="GO" id="GO:0004672">
    <property type="term" value="F:protein kinase activity"/>
    <property type="evidence" value="ECO:0007669"/>
    <property type="project" value="InterPro"/>
</dbReference>
<protein>
    <recommendedName>
        <fullName evidence="2">guanylate cyclase</fullName>
        <ecNumber evidence="2">4.6.1.2</ecNumber>
    </recommendedName>
</protein>
<evidence type="ECO:0000256" key="10">
    <source>
        <dbReference type="SAM" id="Phobius"/>
    </source>
</evidence>
<evidence type="ECO:0000256" key="6">
    <source>
        <dbReference type="ARBA" id="ARBA00023136"/>
    </source>
</evidence>
<accession>A0AAE1BAF9</accession>
<dbReference type="PANTHER" id="PTHR11920">
    <property type="entry name" value="GUANYLYL CYCLASE"/>
    <property type="match status" value="1"/>
</dbReference>
<feature type="compositionally biased region" description="Basic residues" evidence="9">
    <location>
        <begin position="61"/>
        <end position="71"/>
    </location>
</feature>
<evidence type="ECO:0000256" key="8">
    <source>
        <dbReference type="ARBA" id="ARBA00023293"/>
    </source>
</evidence>
<keyword evidence="13" id="KW-1185">Reference proteome</keyword>
<sequence length="961" mass="107487">MDHPSASMFFTPLDYFSTEGLQCVHCGIAHRKTKRRNHSRKQNSLDRLRSHRPALLEHSRTRPRSRSRSRHVSLDLNSLRLPRQASKTLCQPSSISSLVSLFTILLLVTSPWAVHPGAAAARSTVLVRSSPITSVTPMTNLTNGLTSRKSFCNIGLLVPALLHDTAASDSREDMAEYLKQGTHWYSADVVQTVQDALDEAALVRQADSGPGGAGKKSGGSAVKGEGRGCPVKVEWRDGGWCDEKSALGQIVALHMAQDNQAFVGPPCHNSLRVVGLLASFWAIPVITWEPVLREVVGDKAYDNVFSVYGAFEDFAMAAAAVIENLKWTKIAILYEDSPLCGPLIEQLGHQMLEKNLADEAVKILLPRNNTANLGNQLRQIKTLTRTLVTCSRQSTLLNVLAEASKAGMTNGYYAFLHLSFDVSPLTTKISDRERSPLDVVLQLGQFHTSPERGGRDRGEEEKEEEEEEEEEYRMNQTRLVREVEVTREDMSPLDSQHILASYLHDAVIVATVASQAGRKRFSHEPLNVGPPYHLKTGPINFDEQGIRKATFSLFQRLRSGEMVEVAKIASNQNTTWLREIVWQGGHVPVSDITCRGNDTCIDVPGIIAGVTMGILILFLLFALAGYFYRKHKRRLAAAKREWLVDDRDVKRRRAKLPMSNGFPNGAGSNMETVKRLVRMETRGTLGLGSNCSLDKNMLYAPIGNYKDMVVAVKHVRWTHVQIGKKEMLEDLTTVKELSHDNVNQFVGAHVSTEPGSSYVLFRYCSKGSLQDVLANEDIKLDWMFKLSFALDLARGVEYIHKTALRSHGNLKSSNCVIDSRWVLKVTDYGAITSYRKPGSEDDLDNKVYFSSLLWTAPELLRMSKRPHKGTQKGDVYSVGIILQEILFRCAPYFFNYMEAEDIITLVKNEMTHRVYRPVVPPDNELPPRAINLMVACWSEASDSRPDIHQIRKRVRDLNGSK</sequence>
<feature type="compositionally biased region" description="Acidic residues" evidence="9">
    <location>
        <begin position="461"/>
        <end position="471"/>
    </location>
</feature>
<proteinExistence type="predicted"/>
<keyword evidence="5 10" id="KW-1133">Transmembrane helix</keyword>
<evidence type="ECO:0000313" key="12">
    <source>
        <dbReference type="EMBL" id="KAK3802505.1"/>
    </source>
</evidence>
<dbReference type="InterPro" id="IPR011009">
    <property type="entry name" value="Kinase-like_dom_sf"/>
</dbReference>
<feature type="region of interest" description="Disordered" evidence="9">
    <location>
        <begin position="444"/>
        <end position="475"/>
    </location>
</feature>
<keyword evidence="4" id="KW-0547">Nucleotide-binding</keyword>
<dbReference type="PROSITE" id="PS50011">
    <property type="entry name" value="PROTEIN_KINASE_DOM"/>
    <property type="match status" value="1"/>
</dbReference>
<dbReference type="EC" id="4.6.1.2" evidence="2"/>
<dbReference type="Pfam" id="PF07714">
    <property type="entry name" value="PK_Tyr_Ser-Thr"/>
    <property type="match status" value="1"/>
</dbReference>
<organism evidence="12 13">
    <name type="scientific">Elysia crispata</name>
    <name type="common">lettuce slug</name>
    <dbReference type="NCBI Taxonomy" id="231223"/>
    <lineage>
        <taxon>Eukaryota</taxon>
        <taxon>Metazoa</taxon>
        <taxon>Spiralia</taxon>
        <taxon>Lophotrochozoa</taxon>
        <taxon>Mollusca</taxon>
        <taxon>Gastropoda</taxon>
        <taxon>Heterobranchia</taxon>
        <taxon>Euthyneura</taxon>
        <taxon>Panpulmonata</taxon>
        <taxon>Sacoglossa</taxon>
        <taxon>Placobranchoidea</taxon>
        <taxon>Plakobranchidae</taxon>
        <taxon>Elysia</taxon>
    </lineage>
</organism>
<dbReference type="AlphaFoldDB" id="A0AAE1BAF9"/>
<dbReference type="InterPro" id="IPR028082">
    <property type="entry name" value="Peripla_BP_I"/>
</dbReference>
<dbReference type="GO" id="GO:0004016">
    <property type="term" value="F:adenylate cyclase activity"/>
    <property type="evidence" value="ECO:0007669"/>
    <property type="project" value="TreeGrafter"/>
</dbReference>
<evidence type="ECO:0000256" key="4">
    <source>
        <dbReference type="ARBA" id="ARBA00022741"/>
    </source>
</evidence>
<evidence type="ECO:0000259" key="11">
    <source>
        <dbReference type="PROSITE" id="PS50011"/>
    </source>
</evidence>
<comment type="subcellular location">
    <subcellularLocation>
        <location evidence="1">Membrane</location>
    </subcellularLocation>
</comment>
<dbReference type="SUPFAM" id="SSF53822">
    <property type="entry name" value="Periplasmic binding protein-like I"/>
    <property type="match status" value="1"/>
</dbReference>
<keyword evidence="8" id="KW-0141">cGMP biosynthesis</keyword>
<feature type="transmembrane region" description="Helical" evidence="10">
    <location>
        <begin position="606"/>
        <end position="628"/>
    </location>
</feature>
<dbReference type="Proteomes" id="UP001283361">
    <property type="component" value="Unassembled WGS sequence"/>
</dbReference>
<dbReference type="InterPro" id="IPR050401">
    <property type="entry name" value="Cyclic_nucleotide_synthase"/>
</dbReference>
<name>A0AAE1BAF9_9GAST</name>
<feature type="compositionally biased region" description="Basic residues" evidence="9">
    <location>
        <begin position="32"/>
        <end position="41"/>
    </location>
</feature>
<dbReference type="GO" id="GO:0005886">
    <property type="term" value="C:plasma membrane"/>
    <property type="evidence" value="ECO:0007669"/>
    <property type="project" value="TreeGrafter"/>
</dbReference>
<evidence type="ECO:0000313" key="13">
    <source>
        <dbReference type="Proteomes" id="UP001283361"/>
    </source>
</evidence>
<evidence type="ECO:0000256" key="5">
    <source>
        <dbReference type="ARBA" id="ARBA00022989"/>
    </source>
</evidence>